<organism evidence="1">
    <name type="scientific">Podoviridae sp. ctNY03</name>
    <dbReference type="NCBI Taxonomy" id="2823558"/>
    <lineage>
        <taxon>Viruses</taxon>
        <taxon>Duplodnaviria</taxon>
        <taxon>Heunggongvirae</taxon>
        <taxon>Uroviricota</taxon>
        <taxon>Caudoviricetes</taxon>
    </lineage>
</organism>
<dbReference type="EMBL" id="BK014666">
    <property type="protein sequence ID" value="DAD66999.1"/>
    <property type="molecule type" value="Genomic_DNA"/>
</dbReference>
<name>A0A8S5LAN2_9CAUD</name>
<evidence type="ECO:0000313" key="1">
    <source>
        <dbReference type="EMBL" id="DAD66999.1"/>
    </source>
</evidence>
<dbReference type="InterPro" id="IPR035408">
    <property type="entry name" value="Phi29_Phage_SSB"/>
</dbReference>
<proteinExistence type="predicted"/>
<reference evidence="1" key="1">
    <citation type="journal article" date="2021" name="Proc. Natl. Acad. Sci. U.S.A.">
        <title>A Catalog of Tens of Thousands of Viruses from Human Metagenomes Reveals Hidden Associations with Chronic Diseases.</title>
        <authorList>
            <person name="Tisza M.J."/>
            <person name="Buck C.B."/>
        </authorList>
    </citation>
    <scope>NUCLEOTIDE SEQUENCE</scope>
    <source>
        <strain evidence="1">CtNY03</strain>
    </source>
</reference>
<dbReference type="Pfam" id="PF17427">
    <property type="entry name" value="Phi29_Phage_SSB"/>
    <property type="match status" value="1"/>
</dbReference>
<accession>A0A8S5LAN2</accession>
<sequence length="140" mass="15029">MSTEITTSTAANPLAGMSATNGIFTTVKGDDFETKAKIFNAVNDAKPVSDLGGKPFEIADLVIESTEFVNEKTGEIEPAVRTIFITPSGDAYQAFSGPIFNAAKRILTLLGEPSQWPAPLKVRVTEEGSGKNRFYKLTLV</sequence>
<protein>
    <submittedName>
        <fullName evidence="1">Single stranded DNA binding protein</fullName>
    </submittedName>
</protein>